<sequence>MSFYTPFFLLICLPGMLHAMSFDEARHLLQRSGFGGTTVQIEQLAGVTHKSAVEQLVAAADTAIILAPPGWVDTLPPERRYLRSLNDAEKKMLRKQWRQRSIALQAWWVRQMLASESPLAERMVLFWHNHFTSSMKKVKWVPLIFRQHETVRRHALGDFRDLLQAMARDPAMLRYLDGVVNRRESPNENFARELLELFTLGEGYYTEADIKAAARAFTGWSIDRRSGKFRYYSRWHDDGEKLFLGRRGRFDGDDILRILLDHPRTAITITDKLWREFISPTPDPYEIKRLAKLFRGSDYQLRPLLKALFNTAQFRAGENRGGLIKSPVELLIGTLHQLEISVESGRLLALASRRLGQDLFNPPNVKGWPGGGYWINTDTLLQRCWMMQRLTAEDSHLRKKITSSMADTTLSELERLLLPFPSFSAQLQSDDPYQGLTALLTEPGYQLK</sequence>
<evidence type="ECO:0000313" key="1">
    <source>
        <dbReference type="EMBL" id="RDH84265.1"/>
    </source>
</evidence>
<dbReference type="EMBL" id="QFXE01000016">
    <property type="protein sequence ID" value="RDH84265.1"/>
    <property type="molecule type" value="Genomic_DNA"/>
</dbReference>
<dbReference type="Pfam" id="PF08811">
    <property type="entry name" value="DUF1800"/>
    <property type="match status" value="1"/>
</dbReference>
<accession>A0A370DH47</accession>
<organism evidence="1 2">
    <name type="scientific">endosymbiont of Escarpia spicata</name>
    <dbReference type="NCBI Taxonomy" id="2200908"/>
    <lineage>
        <taxon>Bacteria</taxon>
        <taxon>Pseudomonadati</taxon>
        <taxon>Pseudomonadota</taxon>
        <taxon>Gammaproteobacteria</taxon>
        <taxon>sulfur-oxidizing symbionts</taxon>
    </lineage>
</organism>
<dbReference type="InterPro" id="IPR014917">
    <property type="entry name" value="DUF1800"/>
</dbReference>
<comment type="caution">
    <text evidence="1">The sequence shown here is derived from an EMBL/GenBank/DDBJ whole genome shotgun (WGS) entry which is preliminary data.</text>
</comment>
<protein>
    <submittedName>
        <fullName evidence="1">DUF1800 domain-containing protein</fullName>
    </submittedName>
</protein>
<proteinExistence type="predicted"/>
<keyword evidence="2" id="KW-1185">Reference proteome</keyword>
<evidence type="ECO:0000313" key="2">
    <source>
        <dbReference type="Proteomes" id="UP000254771"/>
    </source>
</evidence>
<dbReference type="Proteomes" id="UP000254771">
    <property type="component" value="Unassembled WGS sequence"/>
</dbReference>
<gene>
    <name evidence="1" type="ORF">DIZ78_12870</name>
</gene>
<dbReference type="AlphaFoldDB" id="A0A370DH47"/>
<reference evidence="1 2" key="1">
    <citation type="journal article" date="2018" name="ISME J.">
        <title>Endosymbiont genomes yield clues of tubeworm success.</title>
        <authorList>
            <person name="Li Y."/>
            <person name="Liles M.R."/>
            <person name="Halanych K.M."/>
        </authorList>
    </citation>
    <scope>NUCLEOTIDE SEQUENCE [LARGE SCALE GENOMIC DNA]</scope>
    <source>
        <strain evidence="1">A1462</strain>
    </source>
</reference>
<name>A0A370DH47_9GAMM</name>